<dbReference type="AlphaFoldDB" id="A0A9D4D1W3"/>
<accession>A0A9D4D1W3</accession>
<reference evidence="2" key="1">
    <citation type="journal article" date="2019" name="bioRxiv">
        <title>The Genome of the Zebra Mussel, Dreissena polymorpha: A Resource for Invasive Species Research.</title>
        <authorList>
            <person name="McCartney M.A."/>
            <person name="Auch B."/>
            <person name="Kono T."/>
            <person name="Mallez S."/>
            <person name="Zhang Y."/>
            <person name="Obille A."/>
            <person name="Becker A."/>
            <person name="Abrahante J.E."/>
            <person name="Garbe J."/>
            <person name="Badalamenti J.P."/>
            <person name="Herman A."/>
            <person name="Mangelson H."/>
            <person name="Liachko I."/>
            <person name="Sullivan S."/>
            <person name="Sone E.D."/>
            <person name="Koren S."/>
            <person name="Silverstein K.A.T."/>
            <person name="Beckman K.B."/>
            <person name="Gohl D.M."/>
        </authorList>
    </citation>
    <scope>NUCLEOTIDE SEQUENCE</scope>
    <source>
        <strain evidence="2">Duluth1</strain>
        <tissue evidence="2">Whole animal</tissue>
    </source>
</reference>
<dbReference type="InterPro" id="IPR036514">
    <property type="entry name" value="SGNH_hydro_sf"/>
</dbReference>
<evidence type="ECO:0000313" key="3">
    <source>
        <dbReference type="Proteomes" id="UP000828390"/>
    </source>
</evidence>
<feature type="compositionally biased region" description="Polar residues" evidence="1">
    <location>
        <begin position="173"/>
        <end position="184"/>
    </location>
</feature>
<gene>
    <name evidence="2" type="ORF">DPMN_044156</name>
</gene>
<feature type="region of interest" description="Disordered" evidence="1">
    <location>
        <begin position="165"/>
        <end position="184"/>
    </location>
</feature>
<reference evidence="2" key="2">
    <citation type="submission" date="2020-11" db="EMBL/GenBank/DDBJ databases">
        <authorList>
            <person name="McCartney M.A."/>
            <person name="Auch B."/>
            <person name="Kono T."/>
            <person name="Mallez S."/>
            <person name="Becker A."/>
            <person name="Gohl D.M."/>
            <person name="Silverstein K.A.T."/>
            <person name="Koren S."/>
            <person name="Bechman K.B."/>
            <person name="Herman A."/>
            <person name="Abrahante J.E."/>
            <person name="Garbe J."/>
        </authorList>
    </citation>
    <scope>NUCLEOTIDE SEQUENCE</scope>
    <source>
        <strain evidence="2">Duluth1</strain>
        <tissue evidence="2">Whole animal</tissue>
    </source>
</reference>
<protein>
    <submittedName>
        <fullName evidence="2">Uncharacterized protein</fullName>
    </submittedName>
</protein>
<comment type="caution">
    <text evidence="2">The sequence shown here is derived from an EMBL/GenBank/DDBJ whole genome shotgun (WGS) entry which is preliminary data.</text>
</comment>
<evidence type="ECO:0000313" key="2">
    <source>
        <dbReference type="EMBL" id="KAH3737563.1"/>
    </source>
</evidence>
<evidence type="ECO:0000256" key="1">
    <source>
        <dbReference type="SAM" id="MobiDB-lite"/>
    </source>
</evidence>
<organism evidence="2 3">
    <name type="scientific">Dreissena polymorpha</name>
    <name type="common">Zebra mussel</name>
    <name type="synonym">Mytilus polymorpha</name>
    <dbReference type="NCBI Taxonomy" id="45954"/>
    <lineage>
        <taxon>Eukaryota</taxon>
        <taxon>Metazoa</taxon>
        <taxon>Spiralia</taxon>
        <taxon>Lophotrochozoa</taxon>
        <taxon>Mollusca</taxon>
        <taxon>Bivalvia</taxon>
        <taxon>Autobranchia</taxon>
        <taxon>Heteroconchia</taxon>
        <taxon>Euheterodonta</taxon>
        <taxon>Imparidentia</taxon>
        <taxon>Neoheterodontei</taxon>
        <taxon>Myida</taxon>
        <taxon>Dreissenoidea</taxon>
        <taxon>Dreissenidae</taxon>
        <taxon>Dreissena</taxon>
    </lineage>
</organism>
<name>A0A9D4D1W3_DREPO</name>
<dbReference type="SUPFAM" id="SSF52266">
    <property type="entry name" value="SGNH hydrolase"/>
    <property type="match status" value="1"/>
</dbReference>
<proteinExistence type="predicted"/>
<dbReference type="Gene3D" id="3.40.50.1110">
    <property type="entry name" value="SGNH hydrolase"/>
    <property type="match status" value="1"/>
</dbReference>
<dbReference type="Proteomes" id="UP000828390">
    <property type="component" value="Unassembled WGS sequence"/>
</dbReference>
<sequence>MAKVVLFGDSYIKRLCFFCDERKGLHVPYSVKWYGQCGLRTDRMNTDLYGKMLKEKGDIVIVAVGGNDITPTSQPKEIVRRITEIVNDISRNGCEHVYITEILTRGNFSKCPGLQKIVFDRQRIKINKCLAKTFKNNFLKFPDFIILNNEIPYRLCQRSGSFGEPYPGKQRHAQVSVSTTKTHM</sequence>
<keyword evidence="3" id="KW-1185">Reference proteome</keyword>
<dbReference type="EMBL" id="JAIWYP010000011">
    <property type="protein sequence ID" value="KAH3737563.1"/>
    <property type="molecule type" value="Genomic_DNA"/>
</dbReference>